<evidence type="ECO:0000256" key="3">
    <source>
        <dbReference type="ARBA" id="ARBA00023163"/>
    </source>
</evidence>
<dbReference type="SUPFAM" id="SSF51206">
    <property type="entry name" value="cAMP-binding domain-like"/>
    <property type="match status" value="1"/>
</dbReference>
<dbReference type="CDD" id="cd00038">
    <property type="entry name" value="CAP_ED"/>
    <property type="match status" value="1"/>
</dbReference>
<accession>A0AAU8G7U5</accession>
<evidence type="ECO:0000259" key="4">
    <source>
        <dbReference type="PROSITE" id="PS50042"/>
    </source>
</evidence>
<protein>
    <submittedName>
        <fullName evidence="6">Crp/Fnr family transcriptional regulator</fullName>
    </submittedName>
</protein>
<dbReference type="SUPFAM" id="SSF46785">
    <property type="entry name" value="Winged helix' DNA-binding domain"/>
    <property type="match status" value="1"/>
</dbReference>
<dbReference type="InterPro" id="IPR036390">
    <property type="entry name" value="WH_DNA-bd_sf"/>
</dbReference>
<dbReference type="Gene3D" id="2.60.120.10">
    <property type="entry name" value="Jelly Rolls"/>
    <property type="match status" value="1"/>
</dbReference>
<dbReference type="PANTHER" id="PTHR24567:SF74">
    <property type="entry name" value="HTH-TYPE TRANSCRIPTIONAL REGULATOR ARCR"/>
    <property type="match status" value="1"/>
</dbReference>
<dbReference type="Pfam" id="PF00027">
    <property type="entry name" value="cNMP_binding"/>
    <property type="match status" value="1"/>
</dbReference>
<dbReference type="GO" id="GO:0003700">
    <property type="term" value="F:DNA-binding transcription factor activity"/>
    <property type="evidence" value="ECO:0007669"/>
    <property type="project" value="TreeGrafter"/>
</dbReference>
<dbReference type="InterPro" id="IPR000595">
    <property type="entry name" value="cNMP-bd_dom"/>
</dbReference>
<dbReference type="GO" id="GO:0003677">
    <property type="term" value="F:DNA binding"/>
    <property type="evidence" value="ECO:0007669"/>
    <property type="project" value="UniProtKB-KW"/>
</dbReference>
<dbReference type="InterPro" id="IPR012318">
    <property type="entry name" value="HTH_CRP"/>
</dbReference>
<dbReference type="PROSITE" id="PS51063">
    <property type="entry name" value="HTH_CRP_2"/>
    <property type="match status" value="1"/>
</dbReference>
<dbReference type="GO" id="GO:0005829">
    <property type="term" value="C:cytosol"/>
    <property type="evidence" value="ECO:0007669"/>
    <property type="project" value="TreeGrafter"/>
</dbReference>
<evidence type="ECO:0000259" key="5">
    <source>
        <dbReference type="PROSITE" id="PS51063"/>
    </source>
</evidence>
<sequence>MPEVPAVSIISSMTGSNVTLNIISKEELIARNPYFIGLSTGEMKEVFQLTFERQVGRGEIVTLEGGADRNLYLVASGALKIYNTSSGGKEQIVRLVRPGDSFNDVAAFDGGIVPATVQSLTPALLYSISGPALLERACRLGGLAPNIARLLAGRVRDLSSLVADLSFRPVSGRLARILLDQMNLESAPFLTQKDLASMAGTAREVVARALKGLEDEGIIMVDRHKIVIKDRVKLEDKAA</sequence>
<dbReference type="Gene3D" id="1.10.10.10">
    <property type="entry name" value="Winged helix-like DNA-binding domain superfamily/Winged helix DNA-binding domain"/>
    <property type="match status" value="1"/>
</dbReference>
<gene>
    <name evidence="6" type="ORF">ABV300_05635</name>
</gene>
<evidence type="ECO:0000256" key="1">
    <source>
        <dbReference type="ARBA" id="ARBA00023015"/>
    </source>
</evidence>
<dbReference type="AlphaFoldDB" id="A0AAU8G7U5"/>
<evidence type="ECO:0000256" key="2">
    <source>
        <dbReference type="ARBA" id="ARBA00023125"/>
    </source>
</evidence>
<name>A0AAU8G7U5_9CHLR</name>
<feature type="domain" description="Cyclic nucleotide-binding" evidence="4">
    <location>
        <begin position="34"/>
        <end position="129"/>
    </location>
</feature>
<evidence type="ECO:0000313" key="6">
    <source>
        <dbReference type="EMBL" id="XCH32650.1"/>
    </source>
</evidence>
<dbReference type="RefSeq" id="WP_353713923.1">
    <property type="nucleotide sequence ID" value="NZ_CP159307.1"/>
</dbReference>
<dbReference type="InterPro" id="IPR050397">
    <property type="entry name" value="Env_Response_Regulators"/>
</dbReference>
<dbReference type="InterPro" id="IPR036388">
    <property type="entry name" value="WH-like_DNA-bd_sf"/>
</dbReference>
<keyword evidence="1" id="KW-0805">Transcription regulation</keyword>
<dbReference type="EMBL" id="CP159307">
    <property type="protein sequence ID" value="XCH32650.1"/>
    <property type="molecule type" value="Genomic_DNA"/>
</dbReference>
<dbReference type="InterPro" id="IPR018490">
    <property type="entry name" value="cNMP-bd_dom_sf"/>
</dbReference>
<organism evidence="6">
    <name type="scientific">Dehalogenimonas sp. 4OHTPN</name>
    <dbReference type="NCBI Taxonomy" id="3166643"/>
    <lineage>
        <taxon>Bacteria</taxon>
        <taxon>Bacillati</taxon>
        <taxon>Chloroflexota</taxon>
        <taxon>Dehalococcoidia</taxon>
        <taxon>Dehalococcoidales</taxon>
        <taxon>Dehalococcoidaceae</taxon>
        <taxon>Dehalogenimonas</taxon>
    </lineage>
</organism>
<dbReference type="InterPro" id="IPR014710">
    <property type="entry name" value="RmlC-like_jellyroll"/>
</dbReference>
<dbReference type="SMART" id="SM00419">
    <property type="entry name" value="HTH_CRP"/>
    <property type="match status" value="1"/>
</dbReference>
<dbReference type="SMART" id="SM00100">
    <property type="entry name" value="cNMP"/>
    <property type="match status" value="1"/>
</dbReference>
<proteinExistence type="predicted"/>
<feature type="domain" description="HTH crp-type" evidence="5">
    <location>
        <begin position="168"/>
        <end position="232"/>
    </location>
</feature>
<keyword evidence="3" id="KW-0804">Transcription</keyword>
<dbReference type="PROSITE" id="PS50042">
    <property type="entry name" value="CNMP_BINDING_3"/>
    <property type="match status" value="1"/>
</dbReference>
<dbReference type="Pfam" id="PF13545">
    <property type="entry name" value="HTH_Crp_2"/>
    <property type="match status" value="1"/>
</dbReference>
<dbReference type="PANTHER" id="PTHR24567">
    <property type="entry name" value="CRP FAMILY TRANSCRIPTIONAL REGULATORY PROTEIN"/>
    <property type="match status" value="1"/>
</dbReference>
<reference evidence="6" key="1">
    <citation type="submission" date="2024-06" db="EMBL/GenBank/DDBJ databases">
        <title>A Novel Isolate, Dehalogenimonas sp. Strain 4OHTPN, Dechlorinates Aromatic 4 Hydroxy chlorothalonil by a Novel Reductive Dehalogenase.</title>
        <authorList>
            <person name="Liu G."/>
        </authorList>
    </citation>
    <scope>NUCLEOTIDE SEQUENCE</scope>
    <source>
        <strain evidence="6">4OHTPN</strain>
    </source>
</reference>
<keyword evidence="2" id="KW-0238">DNA-binding</keyword>